<proteinExistence type="predicted"/>
<feature type="compositionally biased region" description="Low complexity" evidence="1">
    <location>
        <begin position="329"/>
        <end position="349"/>
    </location>
</feature>
<feature type="compositionally biased region" description="Polar residues" evidence="1">
    <location>
        <begin position="350"/>
        <end position="365"/>
    </location>
</feature>
<keyword evidence="3" id="KW-1185">Reference proteome</keyword>
<evidence type="ECO:0000256" key="1">
    <source>
        <dbReference type="SAM" id="MobiDB-lite"/>
    </source>
</evidence>
<evidence type="ECO:0008006" key="4">
    <source>
        <dbReference type="Google" id="ProtNLM"/>
    </source>
</evidence>
<sequence length="385" mass="42437">MRRHSDGESAAQQKCTRTFSDNTMDEDFVTTAMADVRVDSPSSPPKENNTALTSIFSPPNNATASSAPCNDASDGLNVSMHARTMTSASPPNANDYQAAAAPNSAPDTLKNFPTNKALIEAVNNTFLEMYELYTGKARMTGSGDAKRLVIHFHTAEIRDACVGAAHQQFPDLVFHAHDPRQLQIDQKSSHHAFIATLTQLPPNTKDIDLAPLIRELGAKAVNVLLSLNSYQPKKWVYVTFPSHELMDAAMEQIIGFHGHILQWNLPDNINKLCHRCGKLGCAPNQCPLRQFWGRTWDRNPVAALKERFRISQPTRSNANTRSRSRSCSRSKGPDTSQTSQRSQSSSGQSKGNNLNNTSQHNCSKSNNKRDRSVFFSSVLCTPPLS</sequence>
<feature type="region of interest" description="Disordered" evidence="1">
    <location>
        <begin position="307"/>
        <end position="368"/>
    </location>
</feature>
<accession>A0A2Z6QPW5</accession>
<protein>
    <recommendedName>
        <fullName evidence="4">RRM domain-containing protein</fullName>
    </recommendedName>
</protein>
<dbReference type="Proteomes" id="UP000247702">
    <property type="component" value="Unassembled WGS sequence"/>
</dbReference>
<feature type="compositionally biased region" description="Polar residues" evidence="1">
    <location>
        <begin position="45"/>
        <end position="68"/>
    </location>
</feature>
<name>A0A2Z6QPW5_9GLOM</name>
<gene>
    <name evidence="2" type="ORF">RclHR1_01960037</name>
</gene>
<evidence type="ECO:0000313" key="3">
    <source>
        <dbReference type="Proteomes" id="UP000247702"/>
    </source>
</evidence>
<reference evidence="2 3" key="1">
    <citation type="submission" date="2017-11" db="EMBL/GenBank/DDBJ databases">
        <title>The genome of Rhizophagus clarus HR1 reveals common genetic basis of auxotrophy among arbuscular mycorrhizal fungi.</title>
        <authorList>
            <person name="Kobayashi Y."/>
        </authorList>
    </citation>
    <scope>NUCLEOTIDE SEQUENCE [LARGE SCALE GENOMIC DNA]</scope>
    <source>
        <strain evidence="2 3">HR1</strain>
    </source>
</reference>
<comment type="caution">
    <text evidence="2">The sequence shown here is derived from an EMBL/GenBank/DDBJ whole genome shotgun (WGS) entry which is preliminary data.</text>
</comment>
<organism evidence="2 3">
    <name type="scientific">Rhizophagus clarus</name>
    <dbReference type="NCBI Taxonomy" id="94130"/>
    <lineage>
        <taxon>Eukaryota</taxon>
        <taxon>Fungi</taxon>
        <taxon>Fungi incertae sedis</taxon>
        <taxon>Mucoromycota</taxon>
        <taxon>Glomeromycotina</taxon>
        <taxon>Glomeromycetes</taxon>
        <taxon>Glomerales</taxon>
        <taxon>Glomeraceae</taxon>
        <taxon>Rhizophagus</taxon>
    </lineage>
</organism>
<evidence type="ECO:0000313" key="2">
    <source>
        <dbReference type="EMBL" id="GBB92087.1"/>
    </source>
</evidence>
<feature type="region of interest" description="Disordered" evidence="1">
    <location>
        <begin position="37"/>
        <end position="70"/>
    </location>
</feature>
<dbReference type="EMBL" id="BEXD01001068">
    <property type="protein sequence ID" value="GBB92087.1"/>
    <property type="molecule type" value="Genomic_DNA"/>
</dbReference>
<dbReference type="AlphaFoldDB" id="A0A2Z6QPW5"/>